<proteinExistence type="predicted"/>
<evidence type="ECO:0000313" key="2">
    <source>
        <dbReference type="EMBL" id="MFC7246011.1"/>
    </source>
</evidence>
<accession>A0ABW2H2A0</accession>
<name>A0ABW2H2A0_9ACTN</name>
<dbReference type="EMBL" id="JBHTAC010000033">
    <property type="protein sequence ID" value="MFC7246011.1"/>
    <property type="molecule type" value="Genomic_DNA"/>
</dbReference>
<comment type="caution">
    <text evidence="2">The sequence shown here is derived from an EMBL/GenBank/DDBJ whole genome shotgun (WGS) entry which is preliminary data.</text>
</comment>
<feature type="compositionally biased region" description="Basic and acidic residues" evidence="1">
    <location>
        <begin position="21"/>
        <end position="35"/>
    </location>
</feature>
<protein>
    <submittedName>
        <fullName evidence="2">Transposase</fullName>
    </submittedName>
</protein>
<dbReference type="RefSeq" id="WP_376808881.1">
    <property type="nucleotide sequence ID" value="NZ_JBHTAC010000033.1"/>
</dbReference>
<evidence type="ECO:0000313" key="3">
    <source>
        <dbReference type="Proteomes" id="UP001596392"/>
    </source>
</evidence>
<gene>
    <name evidence="2" type="ORF">ACFQO7_26330</name>
</gene>
<feature type="compositionally biased region" description="Basic residues" evidence="1">
    <location>
        <begin position="77"/>
        <end position="89"/>
    </location>
</feature>
<dbReference type="InterPro" id="IPR002514">
    <property type="entry name" value="Transposase_8"/>
</dbReference>
<feature type="region of interest" description="Disordered" evidence="1">
    <location>
        <begin position="62"/>
        <end position="107"/>
    </location>
</feature>
<feature type="region of interest" description="Disordered" evidence="1">
    <location>
        <begin position="1"/>
        <end position="35"/>
    </location>
</feature>
<dbReference type="InterPro" id="IPR009057">
    <property type="entry name" value="Homeodomain-like_sf"/>
</dbReference>
<organism evidence="2 3">
    <name type="scientific">Catellatospora aurea</name>
    <dbReference type="NCBI Taxonomy" id="1337874"/>
    <lineage>
        <taxon>Bacteria</taxon>
        <taxon>Bacillati</taxon>
        <taxon>Actinomycetota</taxon>
        <taxon>Actinomycetes</taxon>
        <taxon>Micromonosporales</taxon>
        <taxon>Micromonosporaceae</taxon>
        <taxon>Catellatospora</taxon>
    </lineage>
</organism>
<evidence type="ECO:0000256" key="1">
    <source>
        <dbReference type="SAM" id="MobiDB-lite"/>
    </source>
</evidence>
<reference evidence="3" key="1">
    <citation type="journal article" date="2019" name="Int. J. Syst. Evol. Microbiol.">
        <title>The Global Catalogue of Microorganisms (GCM) 10K type strain sequencing project: providing services to taxonomists for standard genome sequencing and annotation.</title>
        <authorList>
            <consortium name="The Broad Institute Genomics Platform"/>
            <consortium name="The Broad Institute Genome Sequencing Center for Infectious Disease"/>
            <person name="Wu L."/>
            <person name="Ma J."/>
        </authorList>
    </citation>
    <scope>NUCLEOTIDE SEQUENCE [LARGE SCALE GENOMIC DNA]</scope>
    <source>
        <strain evidence="3">CGMCC 1.9106</strain>
    </source>
</reference>
<dbReference type="Pfam" id="PF01527">
    <property type="entry name" value="HTH_Tnp_1"/>
    <property type="match status" value="1"/>
</dbReference>
<dbReference type="SUPFAM" id="SSF46689">
    <property type="entry name" value="Homeodomain-like"/>
    <property type="match status" value="1"/>
</dbReference>
<keyword evidence="3" id="KW-1185">Reference proteome</keyword>
<dbReference type="Proteomes" id="UP001596392">
    <property type="component" value="Unassembled WGS sequence"/>
</dbReference>
<sequence length="107" mass="12157">MHLAAQLGVHPEALRGWIRQDQADHGERQDRLTTAETEEVRRLRKEVAELRRANEILKAASIFSHRNSTRPGDGHDARHRASRPLRGRAHPPGPQHRPLDLLPVGRP</sequence>
<dbReference type="Gene3D" id="1.10.10.60">
    <property type="entry name" value="Homeodomain-like"/>
    <property type="match status" value="1"/>
</dbReference>